<evidence type="ECO:0000256" key="5">
    <source>
        <dbReference type="ARBA" id="ARBA00023284"/>
    </source>
</evidence>
<organism evidence="9 10">
    <name type="scientific">Saccharomonospora azurea NA-128</name>
    <dbReference type="NCBI Taxonomy" id="882081"/>
    <lineage>
        <taxon>Bacteria</taxon>
        <taxon>Bacillati</taxon>
        <taxon>Actinomycetota</taxon>
        <taxon>Actinomycetes</taxon>
        <taxon>Pseudonocardiales</taxon>
        <taxon>Pseudonocardiaceae</taxon>
        <taxon>Saccharomonospora</taxon>
    </lineage>
</organism>
<evidence type="ECO:0000256" key="3">
    <source>
        <dbReference type="ARBA" id="ARBA00022968"/>
    </source>
</evidence>
<dbReference type="AlphaFoldDB" id="H8G997"/>
<dbReference type="SUPFAM" id="SSF52833">
    <property type="entry name" value="Thioredoxin-like"/>
    <property type="match status" value="1"/>
</dbReference>
<feature type="compositionally biased region" description="Pro residues" evidence="6">
    <location>
        <begin position="66"/>
        <end position="75"/>
    </location>
</feature>
<evidence type="ECO:0000256" key="2">
    <source>
        <dbReference type="ARBA" id="ARBA00022748"/>
    </source>
</evidence>
<gene>
    <name evidence="9" type="ORF">SacazDRAFT_00523</name>
</gene>
<sequence>MLTSAGRWTIVVMILAIAGIVALWPRTGDGDAADTGIASDTVRSVPRKESDAKLTELRQRAKTRPCPSPAPDAPAPAGPLVGVTAACLGTPGAVDLGATLAGKATLVNVWASWCPPCREEMPVLDEYSERPGAIPVLGVNVQEAPSDGLAFLVDVGVRYPSVHDGKRAVQDAFRAPPVLPLNYLVRPDGSVTRITNPLVFRSPDEVEEVVRRHLEREG</sequence>
<keyword evidence="3" id="KW-0735">Signal-anchor</keyword>
<evidence type="ECO:0000256" key="4">
    <source>
        <dbReference type="ARBA" id="ARBA00023157"/>
    </source>
</evidence>
<dbReference type="InterPro" id="IPR036249">
    <property type="entry name" value="Thioredoxin-like_sf"/>
</dbReference>
<dbReference type="InterPro" id="IPR050553">
    <property type="entry name" value="Thioredoxin_ResA/DsbE_sf"/>
</dbReference>
<dbReference type="Proteomes" id="UP000004705">
    <property type="component" value="Chromosome"/>
</dbReference>
<evidence type="ECO:0000313" key="9">
    <source>
        <dbReference type="EMBL" id="EHY87482.1"/>
    </source>
</evidence>
<feature type="region of interest" description="Disordered" evidence="6">
    <location>
        <begin position="42"/>
        <end position="75"/>
    </location>
</feature>
<name>H8G997_9PSEU</name>
<keyword evidence="10" id="KW-1185">Reference proteome</keyword>
<comment type="subcellular location">
    <subcellularLocation>
        <location evidence="1">Cell envelope</location>
    </subcellularLocation>
</comment>
<dbReference type="GO" id="GO:0016491">
    <property type="term" value="F:oxidoreductase activity"/>
    <property type="evidence" value="ECO:0007669"/>
    <property type="project" value="InterPro"/>
</dbReference>
<dbReference type="GO" id="GO:0017004">
    <property type="term" value="P:cytochrome complex assembly"/>
    <property type="evidence" value="ECO:0007669"/>
    <property type="project" value="UniProtKB-KW"/>
</dbReference>
<dbReference type="PROSITE" id="PS51352">
    <property type="entry name" value="THIOREDOXIN_2"/>
    <property type="match status" value="1"/>
</dbReference>
<evidence type="ECO:0000313" key="10">
    <source>
        <dbReference type="Proteomes" id="UP000004705"/>
    </source>
</evidence>
<dbReference type="PANTHER" id="PTHR42852">
    <property type="entry name" value="THIOL:DISULFIDE INTERCHANGE PROTEIN DSBE"/>
    <property type="match status" value="1"/>
</dbReference>
<dbReference type="InterPro" id="IPR017937">
    <property type="entry name" value="Thioredoxin_CS"/>
</dbReference>
<dbReference type="InterPro" id="IPR013766">
    <property type="entry name" value="Thioredoxin_domain"/>
</dbReference>
<proteinExistence type="predicted"/>
<keyword evidence="7" id="KW-0472">Membrane</keyword>
<evidence type="ECO:0000256" key="1">
    <source>
        <dbReference type="ARBA" id="ARBA00004196"/>
    </source>
</evidence>
<dbReference type="EMBL" id="CM001466">
    <property type="protein sequence ID" value="EHY87482.1"/>
    <property type="molecule type" value="Genomic_DNA"/>
</dbReference>
<feature type="domain" description="Thioredoxin" evidence="8">
    <location>
        <begin position="69"/>
        <end position="215"/>
    </location>
</feature>
<dbReference type="GO" id="GO:0030313">
    <property type="term" value="C:cell envelope"/>
    <property type="evidence" value="ECO:0007669"/>
    <property type="project" value="UniProtKB-SubCell"/>
</dbReference>
<dbReference type="HOGENOM" id="CLU_042529_6_1_11"/>
<dbReference type="PROSITE" id="PS00194">
    <property type="entry name" value="THIOREDOXIN_1"/>
    <property type="match status" value="1"/>
</dbReference>
<accession>H8G997</accession>
<evidence type="ECO:0000256" key="6">
    <source>
        <dbReference type="SAM" id="MobiDB-lite"/>
    </source>
</evidence>
<feature type="compositionally biased region" description="Basic and acidic residues" evidence="6">
    <location>
        <begin position="46"/>
        <end position="59"/>
    </location>
</feature>
<dbReference type="Pfam" id="PF08534">
    <property type="entry name" value="Redoxin"/>
    <property type="match status" value="1"/>
</dbReference>
<feature type="transmembrane region" description="Helical" evidence="7">
    <location>
        <begin position="6"/>
        <end position="24"/>
    </location>
</feature>
<protein>
    <submittedName>
        <fullName evidence="9">Thiol-disulfide isomerase-like thioredoxin</fullName>
    </submittedName>
</protein>
<dbReference type="GO" id="GO:0016853">
    <property type="term" value="F:isomerase activity"/>
    <property type="evidence" value="ECO:0007669"/>
    <property type="project" value="UniProtKB-KW"/>
</dbReference>
<dbReference type="InterPro" id="IPR013740">
    <property type="entry name" value="Redoxin"/>
</dbReference>
<evidence type="ECO:0000256" key="7">
    <source>
        <dbReference type="SAM" id="Phobius"/>
    </source>
</evidence>
<dbReference type="CDD" id="cd02966">
    <property type="entry name" value="TlpA_like_family"/>
    <property type="match status" value="1"/>
</dbReference>
<keyword evidence="4" id="KW-1015">Disulfide bond</keyword>
<keyword evidence="5" id="KW-0676">Redox-active center</keyword>
<reference evidence="9 10" key="1">
    <citation type="journal article" date="2012" name="Stand. Genomic Sci.">
        <title>Genome sequence of the soil bacterium Saccharomonospora azurea type strain (NA-128(T)).</title>
        <authorList>
            <person name="Klenk H.P."/>
            <person name="Held B."/>
            <person name="Lucas S."/>
            <person name="Lapidus A."/>
            <person name="Copeland A."/>
            <person name="Hammon N."/>
            <person name="Pitluck S."/>
            <person name="Goodwin L.A."/>
            <person name="Han C."/>
            <person name="Tapia R."/>
            <person name="Brambilla E.M."/>
            <person name="Potter G."/>
            <person name="Land M."/>
            <person name="Ivanova N."/>
            <person name="Rohde M."/>
            <person name="Goker M."/>
            <person name="Detter J.C."/>
            <person name="Kyrpides N.C."/>
            <person name="Woyke T."/>
        </authorList>
    </citation>
    <scope>NUCLEOTIDE SEQUENCE [LARGE SCALE GENOMIC DNA]</scope>
    <source>
        <strain evidence="9 10">NA-128</strain>
    </source>
</reference>
<keyword evidence="2" id="KW-0201">Cytochrome c-type biogenesis</keyword>
<evidence type="ECO:0000259" key="8">
    <source>
        <dbReference type="PROSITE" id="PS51352"/>
    </source>
</evidence>
<keyword evidence="7" id="KW-0812">Transmembrane</keyword>
<keyword evidence="7" id="KW-1133">Transmembrane helix</keyword>
<dbReference type="OrthoDB" id="9796554at2"/>
<dbReference type="Gene3D" id="3.40.30.10">
    <property type="entry name" value="Glutaredoxin"/>
    <property type="match status" value="1"/>
</dbReference>
<dbReference type="PANTHER" id="PTHR42852:SF6">
    <property type="entry name" value="THIOL:DISULFIDE INTERCHANGE PROTEIN DSBE"/>
    <property type="match status" value="1"/>
</dbReference>